<evidence type="ECO:0000313" key="3">
    <source>
        <dbReference type="EMBL" id="TXJ62294.1"/>
    </source>
</evidence>
<protein>
    <submittedName>
        <fullName evidence="3">Phosphatase PAP2 family protein</fullName>
    </submittedName>
</protein>
<feature type="transmembrane region" description="Helical" evidence="1">
    <location>
        <begin position="162"/>
        <end position="180"/>
    </location>
</feature>
<dbReference type="PANTHER" id="PTHR14969">
    <property type="entry name" value="SPHINGOSINE-1-PHOSPHATE PHOSPHOHYDROLASE"/>
    <property type="match status" value="1"/>
</dbReference>
<organism evidence="3 4">
    <name type="scientific">Prevotella brunnea</name>
    <dbReference type="NCBI Taxonomy" id="2508867"/>
    <lineage>
        <taxon>Bacteria</taxon>
        <taxon>Pseudomonadati</taxon>
        <taxon>Bacteroidota</taxon>
        <taxon>Bacteroidia</taxon>
        <taxon>Bacteroidales</taxon>
        <taxon>Prevotellaceae</taxon>
        <taxon>Prevotella</taxon>
    </lineage>
</organism>
<evidence type="ECO:0000256" key="1">
    <source>
        <dbReference type="SAM" id="Phobius"/>
    </source>
</evidence>
<evidence type="ECO:0000313" key="4">
    <source>
        <dbReference type="Proteomes" id="UP000321612"/>
    </source>
</evidence>
<dbReference type="EMBL" id="SDIK01000035">
    <property type="protein sequence ID" value="TXJ62294.1"/>
    <property type="molecule type" value="Genomic_DNA"/>
</dbReference>
<feature type="transmembrane region" description="Helical" evidence="1">
    <location>
        <begin position="58"/>
        <end position="80"/>
    </location>
</feature>
<evidence type="ECO:0000259" key="2">
    <source>
        <dbReference type="SMART" id="SM00014"/>
    </source>
</evidence>
<feature type="transmembrane region" description="Helical" evidence="1">
    <location>
        <begin position="110"/>
        <end position="131"/>
    </location>
</feature>
<reference evidence="4" key="1">
    <citation type="submission" date="2019-05" db="EMBL/GenBank/DDBJ databases">
        <title>Prevotella brunnea sp. nov., isolated from a wound of a patient.</title>
        <authorList>
            <person name="Buhl M."/>
        </authorList>
    </citation>
    <scope>NUCLEOTIDE SEQUENCE [LARGE SCALE GENOMIC DNA]</scope>
    <source>
        <strain evidence="4">A2672</strain>
    </source>
</reference>
<dbReference type="PANTHER" id="PTHR14969:SF13">
    <property type="entry name" value="AT30094P"/>
    <property type="match status" value="1"/>
</dbReference>
<keyword evidence="4" id="KW-1185">Reference proteome</keyword>
<dbReference type="SUPFAM" id="SSF48317">
    <property type="entry name" value="Acid phosphatase/Vanadium-dependent haloperoxidase"/>
    <property type="match status" value="1"/>
</dbReference>
<dbReference type="Pfam" id="PF01569">
    <property type="entry name" value="PAP2"/>
    <property type="match status" value="1"/>
</dbReference>
<feature type="transmembrane region" description="Helical" evidence="1">
    <location>
        <begin position="210"/>
        <end position="232"/>
    </location>
</feature>
<dbReference type="Proteomes" id="UP000321612">
    <property type="component" value="Unassembled WGS sequence"/>
</dbReference>
<dbReference type="RefSeq" id="WP_130828793.1">
    <property type="nucleotide sequence ID" value="NZ_SDIK01000035.1"/>
</dbReference>
<proteinExistence type="predicted"/>
<gene>
    <name evidence="3" type="ORF">ETF27_05260</name>
</gene>
<feature type="transmembrane region" description="Helical" evidence="1">
    <location>
        <begin position="138"/>
        <end position="156"/>
    </location>
</feature>
<accession>A0A5C8GJX8</accession>
<keyword evidence="1" id="KW-1133">Transmembrane helix</keyword>
<dbReference type="InterPro" id="IPR036938">
    <property type="entry name" value="PAP2/HPO_sf"/>
</dbReference>
<feature type="transmembrane region" description="Helical" evidence="1">
    <location>
        <begin position="27"/>
        <end position="49"/>
    </location>
</feature>
<keyword evidence="1" id="KW-0472">Membrane</keyword>
<dbReference type="InterPro" id="IPR000326">
    <property type="entry name" value="PAP2/HPO"/>
</dbReference>
<feature type="domain" description="Phosphatidic acid phosphatase type 2/haloperoxidase" evidence="2">
    <location>
        <begin position="62"/>
        <end position="177"/>
    </location>
</feature>
<dbReference type="OrthoDB" id="9789113at2"/>
<dbReference type="AlphaFoldDB" id="A0A5C8GJX8"/>
<dbReference type="SMART" id="SM00014">
    <property type="entry name" value="acidPPc"/>
    <property type="match status" value="1"/>
</dbReference>
<name>A0A5C8GJX8_9BACT</name>
<sequence length="233" mass="26387">MMEQLINFDKSFLQLFNGSDNVFIDDFVLLLTSGFTWIPLYLALLYLIIKNNDAWNKIFLIILSVGLCMLISNGFNGGVIKPFIGRVRPSLDPDLITDLQLVRNYTGSGFSFFSAHACNTFAIAVFFSLLVRSKLLSFFLIGWAMLNSWTRLYLGVHYPLDVVVGMLMGSLISVFIYGGYMRISKKFTPTMPFISSQYTPSGYNFSDVDIIITVFIFTLLYCIIRAVIQLGFL</sequence>
<dbReference type="Gene3D" id="1.20.144.10">
    <property type="entry name" value="Phosphatidic acid phosphatase type 2/haloperoxidase"/>
    <property type="match status" value="1"/>
</dbReference>
<keyword evidence="1" id="KW-0812">Transmembrane</keyword>
<comment type="caution">
    <text evidence="3">The sequence shown here is derived from an EMBL/GenBank/DDBJ whole genome shotgun (WGS) entry which is preliminary data.</text>
</comment>